<dbReference type="GO" id="GO:0030970">
    <property type="term" value="P:retrograde protein transport, ER to cytosol"/>
    <property type="evidence" value="ECO:0007669"/>
    <property type="project" value="TreeGrafter"/>
</dbReference>
<dbReference type="Pfam" id="PF02359">
    <property type="entry name" value="CDC48_N"/>
    <property type="match status" value="1"/>
</dbReference>
<dbReference type="PANTHER" id="PTHR23077">
    <property type="entry name" value="AAA-FAMILY ATPASE"/>
    <property type="match status" value="1"/>
</dbReference>
<dbReference type="InterPro" id="IPR003959">
    <property type="entry name" value="ATPase_AAA_core"/>
</dbReference>
<dbReference type="InterPro" id="IPR009010">
    <property type="entry name" value="Asp_de-COase-like_dom_sf"/>
</dbReference>
<keyword evidence="4" id="KW-0732">Signal</keyword>
<dbReference type="GO" id="GO:0097352">
    <property type="term" value="P:autophagosome maturation"/>
    <property type="evidence" value="ECO:0007669"/>
    <property type="project" value="TreeGrafter"/>
</dbReference>
<dbReference type="GO" id="GO:0005829">
    <property type="term" value="C:cytosol"/>
    <property type="evidence" value="ECO:0007669"/>
    <property type="project" value="TreeGrafter"/>
</dbReference>
<dbReference type="InterPro" id="IPR003960">
    <property type="entry name" value="ATPase_AAA_CS"/>
</dbReference>
<organism evidence="7 8">
    <name type="scientific">Tribonema minus</name>
    <dbReference type="NCBI Taxonomy" id="303371"/>
    <lineage>
        <taxon>Eukaryota</taxon>
        <taxon>Sar</taxon>
        <taxon>Stramenopiles</taxon>
        <taxon>Ochrophyta</taxon>
        <taxon>PX clade</taxon>
        <taxon>Xanthophyceae</taxon>
        <taxon>Tribonematales</taxon>
        <taxon>Tribonemataceae</taxon>
        <taxon>Tribonema</taxon>
    </lineage>
</organism>
<feature type="domain" description="AAA+ ATPase" evidence="5">
    <location>
        <begin position="343"/>
        <end position="479"/>
    </location>
</feature>
<comment type="caution">
    <text evidence="7">The sequence shown here is derived from an EMBL/GenBank/DDBJ whole genome shotgun (WGS) entry which is preliminary data.</text>
</comment>
<dbReference type="FunFam" id="2.40.40.20:FF:000003">
    <property type="entry name" value="Transitional endoplasmic reticulum ATPase"/>
    <property type="match status" value="1"/>
</dbReference>
<dbReference type="FunFam" id="3.40.50.300:FF:000012">
    <property type="entry name" value="Transitional endoplasmic reticulum ATPase"/>
    <property type="match status" value="1"/>
</dbReference>
<dbReference type="SUPFAM" id="SSF50692">
    <property type="entry name" value="ADC-like"/>
    <property type="match status" value="1"/>
</dbReference>
<evidence type="ECO:0000256" key="2">
    <source>
        <dbReference type="ARBA" id="ARBA00022840"/>
    </source>
</evidence>
<dbReference type="GO" id="GO:0016887">
    <property type="term" value="F:ATP hydrolysis activity"/>
    <property type="evidence" value="ECO:0007669"/>
    <property type="project" value="InterPro"/>
</dbReference>
<dbReference type="AlphaFoldDB" id="A0A835YZ06"/>
<dbReference type="OrthoDB" id="27435at2759"/>
<sequence length="780" mass="84828">MKTQQVAASAALVLALAQADMRVITGGRAGCFGHLRTAGQRLGTVHEAGTSPASSGSARPLMRSSALERVVRMRGGEVAAEGKEKKSKKSATKKKKKIVAPVEGEDEEADLMRRIERAQASRPNALMVEEPLSADSDPSVVGLSQAKMDELGLFNGDAVLLRGKKRKDTVCIAMADETLEDNKVRMSKVARNNVRLRLGDVALVLEAPDMKYASVVQLLPYAEDVEGISGDLFETFVEPFFDGEFKPLRKGNTIVTKGAMRTVEFKVMSIATEGEDDAEYCYVNADTEILVDGDPLKRDDDESLDEVGYDDIGGCRKQLGQIRELIELPLRHPQLFNSVGIPPPRGVLMYGPPGCGKTMIARAVAAETGAYCFTINGPEIMSKLSGESETNLRKAFEEAEANAPAIIFIDEIDSIAARRDKAGGELEKRVVSQLLTLMDGIKPTSHVVVIGATNRPNIIDPALRRFGRFDRELSIMQPDEEGRLEILRIKTRTMKLAEDVDLEQLARDTHGFVGADLAQLCMEAALYCIRQKMDVIDVDADTIPVEILDNLAVSNDHFRHSLQTCNPSALRETLVEVPNVSWKDVGGLEDVKRELQETVQYPVEHADKFKKFGMEPSKGTLFYGPPGCGKTLLAKAIANECGANFISVKGPELLSMWFGESEANVRELFDKARAAAPCILFFDEMDSIAKARGSGGAGGSEAADRVINQILTEVDGVGARKAVFVIGATNRPDIMDSAVTRPGRLDQLIYIPLPDHASRVSIFRAALRKSPVDPEVSAAA</sequence>
<feature type="region of interest" description="Disordered" evidence="3">
    <location>
        <begin position="75"/>
        <end position="106"/>
    </location>
</feature>
<evidence type="ECO:0000259" key="6">
    <source>
        <dbReference type="SMART" id="SM01073"/>
    </source>
</evidence>
<dbReference type="Gene3D" id="2.40.40.20">
    <property type="match status" value="1"/>
</dbReference>
<evidence type="ECO:0000256" key="3">
    <source>
        <dbReference type="SAM" id="MobiDB-lite"/>
    </source>
</evidence>
<dbReference type="GO" id="GO:0005634">
    <property type="term" value="C:nucleus"/>
    <property type="evidence" value="ECO:0007669"/>
    <property type="project" value="TreeGrafter"/>
</dbReference>
<dbReference type="PROSITE" id="PS00674">
    <property type="entry name" value="AAA"/>
    <property type="match status" value="2"/>
</dbReference>
<dbReference type="Pfam" id="PF17862">
    <property type="entry name" value="AAA_lid_3"/>
    <property type="match status" value="1"/>
</dbReference>
<dbReference type="FunFam" id="1.10.8.60:FF:000079">
    <property type="entry name" value="Cell division cycle protein 48 homologue"/>
    <property type="match status" value="1"/>
</dbReference>
<dbReference type="InterPro" id="IPR029067">
    <property type="entry name" value="CDC48_domain_2-like_sf"/>
</dbReference>
<evidence type="ECO:0000313" key="7">
    <source>
        <dbReference type="EMBL" id="KAG5183343.1"/>
    </source>
</evidence>
<dbReference type="Gene3D" id="3.10.330.10">
    <property type="match status" value="1"/>
</dbReference>
<dbReference type="SMART" id="SM01073">
    <property type="entry name" value="CDC48_N"/>
    <property type="match status" value="1"/>
</dbReference>
<evidence type="ECO:0000256" key="4">
    <source>
        <dbReference type="SAM" id="SignalP"/>
    </source>
</evidence>
<feature type="chain" id="PRO_5032335375" evidence="4">
    <location>
        <begin position="20"/>
        <end position="780"/>
    </location>
</feature>
<evidence type="ECO:0000259" key="5">
    <source>
        <dbReference type="SMART" id="SM00382"/>
    </source>
</evidence>
<dbReference type="SMART" id="SM00382">
    <property type="entry name" value="AAA"/>
    <property type="match status" value="2"/>
</dbReference>
<name>A0A835YZ06_9STRA</name>
<dbReference type="GO" id="GO:0005524">
    <property type="term" value="F:ATP binding"/>
    <property type="evidence" value="ECO:0007669"/>
    <property type="project" value="UniProtKB-KW"/>
</dbReference>
<dbReference type="InterPro" id="IPR003593">
    <property type="entry name" value="AAA+_ATPase"/>
</dbReference>
<reference evidence="7" key="1">
    <citation type="submission" date="2021-02" db="EMBL/GenBank/DDBJ databases">
        <title>First Annotated Genome of the Yellow-green Alga Tribonema minus.</title>
        <authorList>
            <person name="Mahan K.M."/>
        </authorList>
    </citation>
    <scope>NUCLEOTIDE SEQUENCE</scope>
    <source>
        <strain evidence="7">UTEX B ZZ1240</strain>
    </source>
</reference>
<dbReference type="SUPFAM" id="SSF54585">
    <property type="entry name" value="Cdc48 domain 2-like"/>
    <property type="match status" value="1"/>
</dbReference>
<evidence type="ECO:0000256" key="1">
    <source>
        <dbReference type="ARBA" id="ARBA00022741"/>
    </source>
</evidence>
<dbReference type="Pfam" id="PF00004">
    <property type="entry name" value="AAA"/>
    <property type="match status" value="2"/>
</dbReference>
<dbReference type="InterPro" id="IPR050168">
    <property type="entry name" value="AAA_ATPase_domain"/>
</dbReference>
<dbReference type="InterPro" id="IPR041569">
    <property type="entry name" value="AAA_lid_3"/>
</dbReference>
<evidence type="ECO:0000313" key="8">
    <source>
        <dbReference type="Proteomes" id="UP000664859"/>
    </source>
</evidence>
<dbReference type="PANTHER" id="PTHR23077:SF171">
    <property type="entry name" value="NUCLEAR VALOSIN-CONTAINING PROTEIN-LIKE"/>
    <property type="match status" value="1"/>
</dbReference>
<feature type="non-terminal residue" evidence="7">
    <location>
        <position position="1"/>
    </location>
</feature>
<feature type="domain" description="AAA+ ATPase" evidence="5">
    <location>
        <begin position="616"/>
        <end position="755"/>
    </location>
</feature>
<gene>
    <name evidence="7" type="ORF">JKP88DRAFT_195241</name>
</gene>
<dbReference type="GO" id="GO:0031593">
    <property type="term" value="F:polyubiquitin modification-dependent protein binding"/>
    <property type="evidence" value="ECO:0007669"/>
    <property type="project" value="TreeGrafter"/>
</dbReference>
<dbReference type="FunFam" id="3.10.330.10:FF:000001">
    <property type="entry name" value="Cell division control 48"/>
    <property type="match status" value="1"/>
</dbReference>
<dbReference type="InterPro" id="IPR003338">
    <property type="entry name" value="CDC4_N-term_subdom"/>
</dbReference>
<dbReference type="Gene3D" id="1.10.8.60">
    <property type="match status" value="1"/>
</dbReference>
<protein>
    <submittedName>
        <fullName evidence="7">Valosin-containing protein, isoform CRA_a</fullName>
    </submittedName>
</protein>
<dbReference type="EMBL" id="JAFCMP010000215">
    <property type="protein sequence ID" value="KAG5183343.1"/>
    <property type="molecule type" value="Genomic_DNA"/>
</dbReference>
<dbReference type="GO" id="GO:0051228">
    <property type="term" value="P:mitotic spindle disassembly"/>
    <property type="evidence" value="ECO:0007669"/>
    <property type="project" value="TreeGrafter"/>
</dbReference>
<dbReference type="FunFam" id="3.40.50.300:FF:000048">
    <property type="entry name" value="Transitional endoplasmic reticulum ATPase"/>
    <property type="match status" value="1"/>
</dbReference>
<keyword evidence="1" id="KW-0547">Nucleotide-binding</keyword>
<feature type="signal peptide" evidence="4">
    <location>
        <begin position="1"/>
        <end position="19"/>
    </location>
</feature>
<feature type="compositionally biased region" description="Basic and acidic residues" evidence="3">
    <location>
        <begin position="75"/>
        <end position="84"/>
    </location>
</feature>
<accession>A0A835YZ06</accession>
<proteinExistence type="predicted"/>
<dbReference type="Gene3D" id="3.40.50.300">
    <property type="entry name" value="P-loop containing nucleotide triphosphate hydrolases"/>
    <property type="match status" value="2"/>
</dbReference>
<feature type="domain" description="CDC48 N-terminal subdomain" evidence="6">
    <location>
        <begin position="125"/>
        <end position="209"/>
    </location>
</feature>
<dbReference type="Proteomes" id="UP000664859">
    <property type="component" value="Unassembled WGS sequence"/>
</dbReference>
<keyword evidence="2" id="KW-0067">ATP-binding</keyword>
<keyword evidence="8" id="KW-1185">Reference proteome</keyword>
<feature type="compositionally biased region" description="Basic residues" evidence="3">
    <location>
        <begin position="85"/>
        <end position="98"/>
    </location>
</feature>
<dbReference type="SUPFAM" id="SSF52540">
    <property type="entry name" value="P-loop containing nucleoside triphosphate hydrolases"/>
    <property type="match status" value="2"/>
</dbReference>
<dbReference type="InterPro" id="IPR027417">
    <property type="entry name" value="P-loop_NTPase"/>
</dbReference>
<dbReference type="GO" id="GO:0034098">
    <property type="term" value="C:VCP-NPL4-UFD1 AAA ATPase complex"/>
    <property type="evidence" value="ECO:0007669"/>
    <property type="project" value="TreeGrafter"/>
</dbReference>